<evidence type="ECO:0000256" key="2">
    <source>
        <dbReference type="SAM" id="Phobius"/>
    </source>
</evidence>
<feature type="chain" id="PRO_5008091216" evidence="3">
    <location>
        <begin position="22"/>
        <end position="272"/>
    </location>
</feature>
<dbReference type="Proteomes" id="UP000078356">
    <property type="component" value="Unassembled WGS sequence"/>
</dbReference>
<keyword evidence="2" id="KW-0812">Transmembrane</keyword>
<feature type="transmembrane region" description="Helical" evidence="2">
    <location>
        <begin position="162"/>
        <end position="186"/>
    </location>
</feature>
<protein>
    <submittedName>
        <fullName evidence="4">Uncharacterized protein</fullName>
    </submittedName>
</protein>
<organism evidence="4 5">
    <name type="scientific">Pseudomonas oryzihabitans</name>
    <dbReference type="NCBI Taxonomy" id="47885"/>
    <lineage>
        <taxon>Bacteria</taxon>
        <taxon>Pseudomonadati</taxon>
        <taxon>Pseudomonadota</taxon>
        <taxon>Gammaproteobacteria</taxon>
        <taxon>Pseudomonadales</taxon>
        <taxon>Pseudomonadaceae</taxon>
        <taxon>Pseudomonas</taxon>
    </lineage>
</organism>
<feature type="signal peptide" evidence="3">
    <location>
        <begin position="1"/>
        <end position="21"/>
    </location>
</feature>
<evidence type="ECO:0000256" key="1">
    <source>
        <dbReference type="SAM" id="MobiDB-lite"/>
    </source>
</evidence>
<comment type="caution">
    <text evidence="4">The sequence shown here is derived from an EMBL/GenBank/DDBJ whole genome shotgun (WGS) entry which is preliminary data.</text>
</comment>
<reference evidence="4 5" key="1">
    <citation type="submission" date="2016-04" db="EMBL/GenBank/DDBJ databases">
        <title>Draft Genome Sequences of Staphylococcus capitis Strain H36, S. capitis Strain H65, S. cohnii Strain H62, S. hominis Strain H69, Mycobacterium iranicum Strain H39, Plantibacter sp. Strain H53, Pseudomonas oryzihabitans Strain H72, and Microbacterium sp. Strain H83, isolated from residential settings.</title>
        <authorList>
            <person name="Lymperopoulou D."/>
            <person name="Adams R.I."/>
            <person name="Lindow S."/>
            <person name="Coil D.A."/>
            <person name="Jospin G."/>
            <person name="Eisen J.A."/>
        </authorList>
    </citation>
    <scope>NUCLEOTIDE SEQUENCE [LARGE SCALE GENOMIC DNA]</scope>
    <source>
        <strain evidence="4 5">H72</strain>
    </source>
</reference>
<evidence type="ECO:0000256" key="3">
    <source>
        <dbReference type="SAM" id="SignalP"/>
    </source>
</evidence>
<proteinExistence type="predicted"/>
<dbReference type="AlphaFoldDB" id="A0A178LLY0"/>
<evidence type="ECO:0000313" key="4">
    <source>
        <dbReference type="EMBL" id="OAN31705.1"/>
    </source>
</evidence>
<dbReference type="EMBL" id="LWCR01000003">
    <property type="protein sequence ID" value="OAN31705.1"/>
    <property type="molecule type" value="Genomic_DNA"/>
</dbReference>
<sequence>MTRLHVFCFALLGFTTSSVLAALPDLEPRSQPSVGASRAYFIADDQYRVVTKSDGSDEVQICPGRYIERASGLVCRVLDPDGLNHFLGGTVTGKTFTLDETVQRLSGGNGTLNEMTRSRRANPGLLLSVTYPSSTDLHMQDSLEDIAVAVPTEADVAGRSQAMLLLAVALCLAVLLAAFFIGLAWWESRRTAIRRGSQNDLIEAYAATARARSAAPQVESGPPSLTNLAAVQTRSRRSALTEPPELPTAAQPPSAAKVVSEQSQSGRKLFLD</sequence>
<keyword evidence="2" id="KW-1133">Transmembrane helix</keyword>
<keyword evidence="2" id="KW-0472">Membrane</keyword>
<gene>
    <name evidence="4" type="ORF">A4V15_11635</name>
</gene>
<keyword evidence="3" id="KW-0732">Signal</keyword>
<name>A0A178LLY0_9PSED</name>
<dbReference type="RefSeq" id="WP_064306918.1">
    <property type="nucleotide sequence ID" value="NZ_LWCR01000003.1"/>
</dbReference>
<accession>A0A178LLY0</accession>
<evidence type="ECO:0000313" key="5">
    <source>
        <dbReference type="Proteomes" id="UP000078356"/>
    </source>
</evidence>
<feature type="region of interest" description="Disordered" evidence="1">
    <location>
        <begin position="231"/>
        <end position="272"/>
    </location>
</feature>
<dbReference type="OrthoDB" id="9933869at2"/>